<name>A0ABN1ZLY1_9ACTN</name>
<proteinExistence type="predicted"/>
<evidence type="ECO:0000313" key="3">
    <source>
        <dbReference type="Proteomes" id="UP001500443"/>
    </source>
</evidence>
<evidence type="ECO:0000313" key="2">
    <source>
        <dbReference type="EMBL" id="GAA1500903.1"/>
    </source>
</evidence>
<keyword evidence="3" id="KW-1185">Reference proteome</keyword>
<dbReference type="EMBL" id="BAAAPF010000289">
    <property type="protein sequence ID" value="GAA1500903.1"/>
    <property type="molecule type" value="Genomic_DNA"/>
</dbReference>
<evidence type="ECO:0000256" key="1">
    <source>
        <dbReference type="SAM" id="MobiDB-lite"/>
    </source>
</evidence>
<dbReference type="Proteomes" id="UP001500443">
    <property type="component" value="Unassembled WGS sequence"/>
</dbReference>
<reference evidence="2 3" key="1">
    <citation type="journal article" date="2019" name="Int. J. Syst. Evol. Microbiol.">
        <title>The Global Catalogue of Microorganisms (GCM) 10K type strain sequencing project: providing services to taxonomists for standard genome sequencing and annotation.</title>
        <authorList>
            <consortium name="The Broad Institute Genomics Platform"/>
            <consortium name="The Broad Institute Genome Sequencing Center for Infectious Disease"/>
            <person name="Wu L."/>
            <person name="Ma J."/>
        </authorList>
    </citation>
    <scope>NUCLEOTIDE SEQUENCE [LARGE SCALE GENOMIC DNA]</scope>
    <source>
        <strain evidence="2 3">JCM 15481</strain>
    </source>
</reference>
<feature type="region of interest" description="Disordered" evidence="1">
    <location>
        <begin position="33"/>
        <end position="53"/>
    </location>
</feature>
<accession>A0ABN1ZLY1</accession>
<organism evidence="2 3">
    <name type="scientific">Streptomyces synnematoformans</name>
    <dbReference type="NCBI Taxonomy" id="415721"/>
    <lineage>
        <taxon>Bacteria</taxon>
        <taxon>Bacillati</taxon>
        <taxon>Actinomycetota</taxon>
        <taxon>Actinomycetes</taxon>
        <taxon>Kitasatosporales</taxon>
        <taxon>Streptomycetaceae</taxon>
        <taxon>Streptomyces</taxon>
    </lineage>
</organism>
<protein>
    <submittedName>
        <fullName evidence="2">Uncharacterized protein</fullName>
    </submittedName>
</protein>
<sequence>MSAGPAAGRAAKQDPVAVRSVRCARVVLHGALASAPTPPHGNGPAAPQRDGCALSGYRAVNGDDVRRVRERRRRKDLLPKSSNLNWIFVKFDFCRI</sequence>
<gene>
    <name evidence="2" type="ORF">GCM10009802_56730</name>
</gene>
<comment type="caution">
    <text evidence="2">The sequence shown here is derived from an EMBL/GenBank/DDBJ whole genome shotgun (WGS) entry which is preliminary data.</text>
</comment>